<evidence type="ECO:0000313" key="2">
    <source>
        <dbReference type="EMBL" id="EXI81170.1"/>
    </source>
</evidence>
<gene>
    <name evidence="2" type="ORF">AW10_01370</name>
</gene>
<reference evidence="2 3" key="1">
    <citation type="submission" date="2014-02" db="EMBL/GenBank/DDBJ databases">
        <title>Expanding our view of genomic diversity in Candidatus Accumulibacter clades.</title>
        <authorList>
            <person name="Skennerton C.T."/>
            <person name="Barr J.J."/>
            <person name="Slater F.R."/>
            <person name="Bond P.L."/>
            <person name="Tyson G.W."/>
        </authorList>
    </citation>
    <scope>NUCLEOTIDE SEQUENCE [LARGE SCALE GENOMIC DNA]</scope>
    <source>
        <strain evidence="3">BA-92</strain>
    </source>
</reference>
<proteinExistence type="predicted"/>
<dbReference type="STRING" id="1454003.AW10_01370"/>
<dbReference type="EMBL" id="JEMX01000026">
    <property type="protein sequence ID" value="EXI81170.1"/>
    <property type="molecule type" value="Genomic_DNA"/>
</dbReference>
<evidence type="ECO:0000313" key="3">
    <source>
        <dbReference type="Proteomes" id="UP000021816"/>
    </source>
</evidence>
<dbReference type="Pfam" id="PF13474">
    <property type="entry name" value="SnoaL_3"/>
    <property type="match status" value="1"/>
</dbReference>
<dbReference type="Gene3D" id="3.10.450.50">
    <property type="match status" value="1"/>
</dbReference>
<comment type="caution">
    <text evidence="2">The sequence shown here is derived from an EMBL/GenBank/DDBJ whole genome shotgun (WGS) entry which is preliminary data.</text>
</comment>
<feature type="domain" description="SnoaL-like" evidence="1">
    <location>
        <begin position="7"/>
        <end position="128"/>
    </location>
</feature>
<accession>A0A011PWF2</accession>
<dbReference type="CDD" id="cd00531">
    <property type="entry name" value="NTF2_like"/>
    <property type="match status" value="1"/>
</dbReference>
<dbReference type="Proteomes" id="UP000021816">
    <property type="component" value="Unassembled WGS sequence"/>
</dbReference>
<dbReference type="SUPFAM" id="SSF54427">
    <property type="entry name" value="NTF2-like"/>
    <property type="match status" value="1"/>
</dbReference>
<evidence type="ECO:0000259" key="1">
    <source>
        <dbReference type="Pfam" id="PF13474"/>
    </source>
</evidence>
<name>A0A011PWF2_9PROT</name>
<dbReference type="AlphaFoldDB" id="A0A011PWF2"/>
<dbReference type="InterPro" id="IPR037401">
    <property type="entry name" value="SnoaL-like"/>
</dbReference>
<sequence length="158" mass="17176">MHDHKTVHAAISEWGEAFCNKQLDRLLALYAPDAVVFDAIPPFSSGIQAMRDKVAACFPHFPDGCAIETRDLTVNIGAEMAVAHFLWHFVGLPANHPAGRHWLRSSIVWRAHANGGWLIVHDHCSAPFDPYTEKVVLQPETADVAPAASNCSGQNSGG</sequence>
<organism evidence="2 3">
    <name type="scientific">Candidatus Accumulibacter appositus</name>
    <dbReference type="NCBI Taxonomy" id="1454003"/>
    <lineage>
        <taxon>Bacteria</taxon>
        <taxon>Pseudomonadati</taxon>
        <taxon>Pseudomonadota</taxon>
        <taxon>Betaproteobacteria</taxon>
        <taxon>Candidatus Accumulibacter</taxon>
    </lineage>
</organism>
<dbReference type="PATRIC" id="fig|1454003.3.peg.1411"/>
<dbReference type="InterPro" id="IPR032710">
    <property type="entry name" value="NTF2-like_dom_sf"/>
</dbReference>
<protein>
    <recommendedName>
        <fullName evidence="1">SnoaL-like domain-containing protein</fullName>
    </recommendedName>
</protein>